<dbReference type="InterPro" id="IPR011527">
    <property type="entry name" value="ABC1_TM_dom"/>
</dbReference>
<evidence type="ECO:0000256" key="5">
    <source>
        <dbReference type="SAM" id="MobiDB-lite"/>
    </source>
</evidence>
<keyword evidence="8" id="KW-0547">Nucleotide-binding</keyword>
<dbReference type="InterPro" id="IPR036640">
    <property type="entry name" value="ABC1_TM_sf"/>
</dbReference>
<dbReference type="OrthoDB" id="9806127at2"/>
<keyword evidence="9" id="KW-1185">Reference proteome</keyword>
<dbReference type="Gene3D" id="1.20.1560.10">
    <property type="entry name" value="ABC transporter type 1, transmembrane domain"/>
    <property type="match status" value="1"/>
</dbReference>
<dbReference type="PANTHER" id="PTHR24221:SF654">
    <property type="entry name" value="ATP-BINDING CASSETTE SUB-FAMILY B MEMBER 6"/>
    <property type="match status" value="1"/>
</dbReference>
<dbReference type="AlphaFoldDB" id="A0A4R4T3U7"/>
<evidence type="ECO:0000256" key="6">
    <source>
        <dbReference type="SAM" id="Phobius"/>
    </source>
</evidence>
<evidence type="ECO:0000256" key="3">
    <source>
        <dbReference type="ARBA" id="ARBA00022989"/>
    </source>
</evidence>
<comment type="caution">
    <text evidence="8">The sequence shown here is derived from an EMBL/GenBank/DDBJ whole genome shotgun (WGS) entry which is preliminary data.</text>
</comment>
<dbReference type="EMBL" id="SMKI01000331">
    <property type="protein sequence ID" value="TDC69642.1"/>
    <property type="molecule type" value="Genomic_DNA"/>
</dbReference>
<keyword evidence="3 6" id="KW-1133">Transmembrane helix</keyword>
<dbReference type="PANTHER" id="PTHR24221">
    <property type="entry name" value="ATP-BINDING CASSETTE SUB-FAMILY B"/>
    <property type="match status" value="1"/>
</dbReference>
<dbReference type="RefSeq" id="WP_132820531.1">
    <property type="nucleotide sequence ID" value="NZ_SMKI01000331.1"/>
</dbReference>
<reference evidence="8 9" key="1">
    <citation type="submission" date="2019-03" db="EMBL/GenBank/DDBJ databases">
        <title>Draft genome sequences of novel Actinobacteria.</title>
        <authorList>
            <person name="Sahin N."/>
            <person name="Ay H."/>
            <person name="Saygin H."/>
        </authorList>
    </citation>
    <scope>NUCLEOTIDE SEQUENCE [LARGE SCALE GENOMIC DNA]</scope>
    <source>
        <strain evidence="8 9">DSM 41900</strain>
    </source>
</reference>
<evidence type="ECO:0000313" key="9">
    <source>
        <dbReference type="Proteomes" id="UP000295345"/>
    </source>
</evidence>
<feature type="non-terminal residue" evidence="8">
    <location>
        <position position="347"/>
    </location>
</feature>
<dbReference type="GO" id="GO:0005886">
    <property type="term" value="C:plasma membrane"/>
    <property type="evidence" value="ECO:0007669"/>
    <property type="project" value="UniProtKB-SubCell"/>
</dbReference>
<dbReference type="GO" id="GO:0005524">
    <property type="term" value="F:ATP binding"/>
    <property type="evidence" value="ECO:0007669"/>
    <property type="project" value="UniProtKB-KW"/>
</dbReference>
<evidence type="ECO:0000256" key="4">
    <source>
        <dbReference type="ARBA" id="ARBA00023136"/>
    </source>
</evidence>
<evidence type="ECO:0000256" key="1">
    <source>
        <dbReference type="ARBA" id="ARBA00004651"/>
    </source>
</evidence>
<dbReference type="SUPFAM" id="SSF90123">
    <property type="entry name" value="ABC transporter transmembrane region"/>
    <property type="match status" value="1"/>
</dbReference>
<evidence type="ECO:0000256" key="2">
    <source>
        <dbReference type="ARBA" id="ARBA00022692"/>
    </source>
</evidence>
<proteinExistence type="predicted"/>
<dbReference type="InterPro" id="IPR039421">
    <property type="entry name" value="Type_1_exporter"/>
</dbReference>
<dbReference type="CDD" id="cd18546">
    <property type="entry name" value="ABC_6TM_Rv0194_D2_like"/>
    <property type="match status" value="1"/>
</dbReference>
<dbReference type="Proteomes" id="UP000295345">
    <property type="component" value="Unassembled WGS sequence"/>
</dbReference>
<dbReference type="PROSITE" id="PS50929">
    <property type="entry name" value="ABC_TM1F"/>
    <property type="match status" value="1"/>
</dbReference>
<evidence type="ECO:0000313" key="8">
    <source>
        <dbReference type="EMBL" id="TDC69642.1"/>
    </source>
</evidence>
<feature type="transmembrane region" description="Helical" evidence="6">
    <location>
        <begin position="159"/>
        <end position="179"/>
    </location>
</feature>
<dbReference type="GO" id="GO:0140359">
    <property type="term" value="F:ABC-type transporter activity"/>
    <property type="evidence" value="ECO:0007669"/>
    <property type="project" value="InterPro"/>
</dbReference>
<keyword evidence="4 6" id="KW-0472">Membrane</keyword>
<evidence type="ECO:0000259" key="7">
    <source>
        <dbReference type="PROSITE" id="PS50929"/>
    </source>
</evidence>
<dbReference type="GO" id="GO:0034040">
    <property type="term" value="F:ATPase-coupled lipid transmembrane transporter activity"/>
    <property type="evidence" value="ECO:0007669"/>
    <property type="project" value="TreeGrafter"/>
</dbReference>
<feature type="transmembrane region" description="Helical" evidence="6">
    <location>
        <begin position="185"/>
        <end position="202"/>
    </location>
</feature>
<feature type="region of interest" description="Disordered" evidence="5">
    <location>
        <begin position="1"/>
        <end position="20"/>
    </location>
</feature>
<feature type="domain" description="ABC transmembrane type-1" evidence="7">
    <location>
        <begin position="41"/>
        <end position="326"/>
    </location>
</feature>
<sequence length="347" mass="36959">MTRSGAGHGRHPFGTDSPSVPGRAARSLLASLLRPHARRLWLAGALVLSQRGAALTGPLLVAYTIDRAVPAWRTGDRGPMTTVAIGYLLCVLASGALQYAFVTVSARIGQDVLLDLRVRMFAHAQTLGLDFHERYTSGRLASRITTDVAALRGLLDEGLATIVTAAVSTAYLTAALLYLDRPLGLAAVLVMGPLAWTMRSFRRRSARVYRRRSSAMAVVVARLAETLGGVRTVQAFRREEASGAAFAALNGEHERTNGDAGLEMARYVTSSRLVANVAVAALVMWGASRVVSDELELGVFAAAVLCLRQLYDNPLRLGGVADAYQSAAASLEKIAALLAQRPTVPEP</sequence>
<comment type="subcellular location">
    <subcellularLocation>
        <location evidence="1">Cell membrane</location>
        <topology evidence="1">Multi-pass membrane protein</topology>
    </subcellularLocation>
</comment>
<dbReference type="Pfam" id="PF00664">
    <property type="entry name" value="ABC_membrane"/>
    <property type="match status" value="1"/>
</dbReference>
<accession>A0A4R4T3U7</accession>
<gene>
    <name evidence="8" type="ORF">E1283_25690</name>
</gene>
<protein>
    <submittedName>
        <fullName evidence="8">ABC transporter ATP-binding protein</fullName>
    </submittedName>
</protein>
<organism evidence="8 9">
    <name type="scientific">Streptomyces hainanensis</name>
    <dbReference type="NCBI Taxonomy" id="402648"/>
    <lineage>
        <taxon>Bacteria</taxon>
        <taxon>Bacillati</taxon>
        <taxon>Actinomycetota</taxon>
        <taxon>Actinomycetes</taxon>
        <taxon>Kitasatosporales</taxon>
        <taxon>Streptomycetaceae</taxon>
        <taxon>Streptomyces</taxon>
    </lineage>
</organism>
<feature type="transmembrane region" description="Helical" evidence="6">
    <location>
        <begin position="85"/>
        <end position="109"/>
    </location>
</feature>
<feature type="transmembrane region" description="Helical" evidence="6">
    <location>
        <begin position="40"/>
        <end position="65"/>
    </location>
</feature>
<keyword evidence="8" id="KW-0067">ATP-binding</keyword>
<name>A0A4R4T3U7_9ACTN</name>
<keyword evidence="2 6" id="KW-0812">Transmembrane</keyword>